<dbReference type="AlphaFoldDB" id="X1SGZ3"/>
<feature type="non-terminal residue" evidence="2">
    <location>
        <position position="1"/>
    </location>
</feature>
<name>X1SGZ3_9ZZZZ</name>
<organism evidence="2">
    <name type="scientific">marine sediment metagenome</name>
    <dbReference type="NCBI Taxonomy" id="412755"/>
    <lineage>
        <taxon>unclassified sequences</taxon>
        <taxon>metagenomes</taxon>
        <taxon>ecological metagenomes</taxon>
    </lineage>
</organism>
<accession>X1SGZ3</accession>
<evidence type="ECO:0000256" key="1">
    <source>
        <dbReference type="SAM" id="MobiDB-lite"/>
    </source>
</evidence>
<comment type="caution">
    <text evidence="2">The sequence shown here is derived from an EMBL/GenBank/DDBJ whole genome shotgun (WGS) entry which is preliminary data.</text>
</comment>
<reference evidence="2" key="1">
    <citation type="journal article" date="2014" name="Front. Microbiol.">
        <title>High frequency of phylogenetically diverse reductive dehalogenase-homologous genes in deep subseafloor sedimentary metagenomes.</title>
        <authorList>
            <person name="Kawai M."/>
            <person name="Futagami T."/>
            <person name="Toyoda A."/>
            <person name="Takaki Y."/>
            <person name="Nishi S."/>
            <person name="Hori S."/>
            <person name="Arai W."/>
            <person name="Tsubouchi T."/>
            <person name="Morono Y."/>
            <person name="Uchiyama I."/>
            <person name="Ito T."/>
            <person name="Fujiyama A."/>
            <person name="Inagaki F."/>
            <person name="Takami H."/>
        </authorList>
    </citation>
    <scope>NUCLEOTIDE SEQUENCE</scope>
    <source>
        <strain evidence="2">Expedition CK06-06</strain>
    </source>
</reference>
<proteinExistence type="predicted"/>
<sequence>LERLMGACLEWHIEFAESLAKEKAIVGLRTSGEGLNIDERDRKKTQNLPGTYHQP</sequence>
<feature type="region of interest" description="Disordered" evidence="1">
    <location>
        <begin position="35"/>
        <end position="55"/>
    </location>
</feature>
<feature type="compositionally biased region" description="Polar residues" evidence="1">
    <location>
        <begin position="46"/>
        <end position="55"/>
    </location>
</feature>
<gene>
    <name evidence="2" type="ORF">S12H4_28788</name>
</gene>
<protein>
    <submittedName>
        <fullName evidence="2">Uncharacterized protein</fullName>
    </submittedName>
</protein>
<dbReference type="EMBL" id="BARW01016544">
    <property type="protein sequence ID" value="GAI92297.1"/>
    <property type="molecule type" value="Genomic_DNA"/>
</dbReference>
<evidence type="ECO:0000313" key="2">
    <source>
        <dbReference type="EMBL" id="GAI92297.1"/>
    </source>
</evidence>